<gene>
    <name evidence="2" type="ORF">METZ01_LOCUS366313</name>
</gene>
<dbReference type="EMBL" id="UINC01131634">
    <property type="protein sequence ID" value="SVD13459.1"/>
    <property type="molecule type" value="Genomic_DNA"/>
</dbReference>
<accession>A0A382SU78</accession>
<dbReference type="PANTHER" id="PTHR46825:SF15">
    <property type="entry name" value="BETA-LACTAMASE-RELATED DOMAIN-CONTAINING PROTEIN"/>
    <property type="match status" value="1"/>
</dbReference>
<feature type="non-terminal residue" evidence="2">
    <location>
        <position position="176"/>
    </location>
</feature>
<dbReference type="InterPro" id="IPR001466">
    <property type="entry name" value="Beta-lactam-related"/>
</dbReference>
<dbReference type="AlphaFoldDB" id="A0A382SU78"/>
<dbReference type="SUPFAM" id="SSF56601">
    <property type="entry name" value="beta-lactamase/transpeptidase-like"/>
    <property type="match status" value="1"/>
</dbReference>
<feature type="domain" description="Beta-lactamase-related" evidence="1">
    <location>
        <begin position="6"/>
        <end position="175"/>
    </location>
</feature>
<evidence type="ECO:0000259" key="1">
    <source>
        <dbReference type="Pfam" id="PF00144"/>
    </source>
</evidence>
<dbReference type="Pfam" id="PF00144">
    <property type="entry name" value="Beta-lactamase"/>
    <property type="match status" value="1"/>
</dbReference>
<protein>
    <recommendedName>
        <fullName evidence="1">Beta-lactamase-related domain-containing protein</fullName>
    </recommendedName>
</protein>
<dbReference type="PANTHER" id="PTHR46825">
    <property type="entry name" value="D-ALANYL-D-ALANINE-CARBOXYPEPTIDASE/ENDOPEPTIDASE AMPH"/>
    <property type="match status" value="1"/>
</dbReference>
<reference evidence="2" key="1">
    <citation type="submission" date="2018-05" db="EMBL/GenBank/DDBJ databases">
        <authorList>
            <person name="Lanie J.A."/>
            <person name="Ng W.-L."/>
            <person name="Kazmierczak K.M."/>
            <person name="Andrzejewski T.M."/>
            <person name="Davidsen T.M."/>
            <person name="Wayne K.J."/>
            <person name="Tettelin H."/>
            <person name="Glass J.I."/>
            <person name="Rusch D."/>
            <person name="Podicherti R."/>
            <person name="Tsui H.-C.T."/>
            <person name="Winkler M.E."/>
        </authorList>
    </citation>
    <scope>NUCLEOTIDE SEQUENCE</scope>
</reference>
<name>A0A382SU78_9ZZZZ</name>
<evidence type="ECO:0000313" key="2">
    <source>
        <dbReference type="EMBL" id="SVD13459.1"/>
    </source>
</evidence>
<proteinExistence type="predicted"/>
<sequence>MQDWNSSGIAVGIILKDKLEYSKGFGYRDLENKLPVTSKTLFPIASNTKLFTSVGLGMLVEEGKLTWDEPISGYVPRIKFYNQDLYNTVTLRDMLAHRTGISRHDFIWYKSDFSRKELFERLKYLEPAQPIRQSSLYNNLMYAAAGYSLELMTGKTWEDFVQENIFYPLNMNSTLF</sequence>
<dbReference type="InterPro" id="IPR012338">
    <property type="entry name" value="Beta-lactam/transpept-like"/>
</dbReference>
<dbReference type="Gene3D" id="3.40.710.10">
    <property type="entry name" value="DD-peptidase/beta-lactamase superfamily"/>
    <property type="match status" value="1"/>
</dbReference>
<dbReference type="InterPro" id="IPR050491">
    <property type="entry name" value="AmpC-like"/>
</dbReference>
<organism evidence="2">
    <name type="scientific">marine metagenome</name>
    <dbReference type="NCBI Taxonomy" id="408172"/>
    <lineage>
        <taxon>unclassified sequences</taxon>
        <taxon>metagenomes</taxon>
        <taxon>ecological metagenomes</taxon>
    </lineage>
</organism>